<proteinExistence type="predicted"/>
<dbReference type="Proteomes" id="UP001153076">
    <property type="component" value="Unassembled WGS sequence"/>
</dbReference>
<evidence type="ECO:0000313" key="2">
    <source>
        <dbReference type="Proteomes" id="UP001153076"/>
    </source>
</evidence>
<dbReference type="EMBL" id="JAKOGI010000173">
    <property type="protein sequence ID" value="KAJ8441245.1"/>
    <property type="molecule type" value="Genomic_DNA"/>
</dbReference>
<dbReference type="OrthoDB" id="1740536at2759"/>
<comment type="caution">
    <text evidence="1">The sequence shown here is derived from an EMBL/GenBank/DDBJ whole genome shotgun (WGS) entry which is preliminary data.</text>
</comment>
<gene>
    <name evidence="1" type="ORF">Cgig2_033969</name>
</gene>
<keyword evidence="2" id="KW-1185">Reference proteome</keyword>
<organism evidence="1 2">
    <name type="scientific">Carnegiea gigantea</name>
    <dbReference type="NCBI Taxonomy" id="171969"/>
    <lineage>
        <taxon>Eukaryota</taxon>
        <taxon>Viridiplantae</taxon>
        <taxon>Streptophyta</taxon>
        <taxon>Embryophyta</taxon>
        <taxon>Tracheophyta</taxon>
        <taxon>Spermatophyta</taxon>
        <taxon>Magnoliopsida</taxon>
        <taxon>eudicotyledons</taxon>
        <taxon>Gunneridae</taxon>
        <taxon>Pentapetalae</taxon>
        <taxon>Caryophyllales</taxon>
        <taxon>Cactineae</taxon>
        <taxon>Cactaceae</taxon>
        <taxon>Cactoideae</taxon>
        <taxon>Echinocereeae</taxon>
        <taxon>Carnegiea</taxon>
    </lineage>
</organism>
<accession>A0A9Q1KCZ4</accession>
<reference evidence="1" key="1">
    <citation type="submission" date="2022-04" db="EMBL/GenBank/DDBJ databases">
        <title>Carnegiea gigantea Genome sequencing and assembly v2.</title>
        <authorList>
            <person name="Copetti D."/>
            <person name="Sanderson M.J."/>
            <person name="Burquez A."/>
            <person name="Wojciechowski M.F."/>
        </authorList>
    </citation>
    <scope>NUCLEOTIDE SEQUENCE</scope>
    <source>
        <strain evidence="1">SGP5-SGP5p</strain>
        <tissue evidence="1">Aerial part</tissue>
    </source>
</reference>
<protein>
    <submittedName>
        <fullName evidence="1">Uncharacterized protein</fullName>
    </submittedName>
</protein>
<dbReference type="AlphaFoldDB" id="A0A9Q1KCZ4"/>
<evidence type="ECO:0000313" key="1">
    <source>
        <dbReference type="EMBL" id="KAJ8441245.1"/>
    </source>
</evidence>
<sequence length="356" mass="40759">MDVVNSMRPLPTFDYVPTVRYELSHGHAPVGSLRRSDEVREIARPERNRRPRERNHYCSMGVNTRQTRQEAPDLRSILMELKGHSMLRKPQPMTTVPKPPNTRKYCEFHEQKDHTTAKLPLSAQSLERRRIHYDSHHHRRWICGGHYPVSMEGPNMREPDCEQGSRVTVPTMVFNGLEGPYFSSLHIPFGDRVKSGQCPHPSDLNRFRLRICSSSWALKFSRPQIRSSKTAGEGTDPTAFNARVKAYQEMDQHKRLARRRKRTRKEEQEYTIFTSTMATYSSVTLGGSVESEGARSYDLARCSIRADFVKRSAPKKSTASASLFTDASPTCCWRACRPPGSPFARTAPMPRQRPLS</sequence>
<name>A0A9Q1KCZ4_9CARY</name>